<keyword evidence="4" id="KW-1185">Reference proteome</keyword>
<dbReference type="InterPro" id="IPR005135">
    <property type="entry name" value="Endo/exonuclease/phosphatase"/>
</dbReference>
<reference evidence="3 4" key="1">
    <citation type="submission" date="2023-03" db="EMBL/GenBank/DDBJ databases">
        <title>High-quality genome of Scylla paramamosain provides insights in environmental adaptation.</title>
        <authorList>
            <person name="Zhang L."/>
        </authorList>
    </citation>
    <scope>NUCLEOTIDE SEQUENCE [LARGE SCALE GENOMIC DNA]</scope>
    <source>
        <strain evidence="3">LZ_2023a</strain>
        <tissue evidence="3">Muscle</tissue>
    </source>
</reference>
<feature type="compositionally biased region" description="Polar residues" evidence="1">
    <location>
        <begin position="1"/>
        <end position="20"/>
    </location>
</feature>
<evidence type="ECO:0000256" key="1">
    <source>
        <dbReference type="SAM" id="MobiDB-lite"/>
    </source>
</evidence>
<evidence type="ECO:0000259" key="2">
    <source>
        <dbReference type="Pfam" id="PF14529"/>
    </source>
</evidence>
<accession>A0AAW0U1E7</accession>
<organism evidence="3 4">
    <name type="scientific">Scylla paramamosain</name>
    <name type="common">Mud crab</name>
    <dbReference type="NCBI Taxonomy" id="85552"/>
    <lineage>
        <taxon>Eukaryota</taxon>
        <taxon>Metazoa</taxon>
        <taxon>Ecdysozoa</taxon>
        <taxon>Arthropoda</taxon>
        <taxon>Crustacea</taxon>
        <taxon>Multicrustacea</taxon>
        <taxon>Malacostraca</taxon>
        <taxon>Eumalacostraca</taxon>
        <taxon>Eucarida</taxon>
        <taxon>Decapoda</taxon>
        <taxon>Pleocyemata</taxon>
        <taxon>Brachyura</taxon>
        <taxon>Eubrachyura</taxon>
        <taxon>Portunoidea</taxon>
        <taxon>Portunidae</taxon>
        <taxon>Portuninae</taxon>
        <taxon>Scylla</taxon>
    </lineage>
</organism>
<dbReference type="AlphaFoldDB" id="A0AAW0U1E7"/>
<dbReference type="Pfam" id="PF14529">
    <property type="entry name" value="Exo_endo_phos_2"/>
    <property type="match status" value="1"/>
</dbReference>
<sequence length="511" mass="57216">MSSATLNSRAASAATCTHQGTGLEDAERHGGMSRRLQELLSQEELGGEKPTDLLRRMKKLLGDKYTSFDKELFLQLFYQRLPPDTQRCLFTVKNKLSVDELATLADEFMATLPQEISILGDFNVHHQLWLSSPFTDHPGELAYNFAILHDLEQLVQHPTRTPDRLGDTPNILDLFLTSNPSAYAVTLSSPLGSSDHNLISLSCPITSIPPQDPPKRRCLWRFASASWGDLRRYFADFPWNDYCFRVRDPCLCAERITEVIVSGMEAYIPHSFSRPKPSKPWFNTACSRAIHDREVAHKRYLSLPSPESHALYISARNHAKSVLQLAKNSFINRKCQNHSRSNSPRDFWYLAKNISNNFASSSFPPLLQPDGTTAITSISKAELFAQTFAQNSTLDDSGLVSPSPPSDYFMPPIKILRNDVFHALAGLNPRKTYGPDGVPHIVLRNCASYGFRQGRSTGDLLAFLTESWSSSFRDFGETFAVALDISKAFDRTSNPSGGKHITQGSHRTPNF</sequence>
<dbReference type="Proteomes" id="UP001487740">
    <property type="component" value="Unassembled WGS sequence"/>
</dbReference>
<dbReference type="PANTHER" id="PTHR47510">
    <property type="entry name" value="REVERSE TRANSCRIPTASE DOMAIN-CONTAINING PROTEIN"/>
    <property type="match status" value="1"/>
</dbReference>
<comment type="caution">
    <text evidence="3">The sequence shown here is derived from an EMBL/GenBank/DDBJ whole genome shotgun (WGS) entry which is preliminary data.</text>
</comment>
<proteinExistence type="predicted"/>
<name>A0AAW0U1E7_SCYPA</name>
<dbReference type="InterPro" id="IPR036691">
    <property type="entry name" value="Endo/exonu/phosph_ase_sf"/>
</dbReference>
<gene>
    <name evidence="3" type="ORF">O3P69_013347</name>
</gene>
<evidence type="ECO:0000313" key="4">
    <source>
        <dbReference type="Proteomes" id="UP001487740"/>
    </source>
</evidence>
<feature type="region of interest" description="Disordered" evidence="1">
    <location>
        <begin position="1"/>
        <end position="30"/>
    </location>
</feature>
<feature type="domain" description="Endonuclease/exonuclease/phosphatase" evidence="2">
    <location>
        <begin position="106"/>
        <end position="199"/>
    </location>
</feature>
<protein>
    <recommendedName>
        <fullName evidence="2">Endonuclease/exonuclease/phosphatase domain-containing protein</fullName>
    </recommendedName>
</protein>
<dbReference type="SUPFAM" id="SSF56219">
    <property type="entry name" value="DNase I-like"/>
    <property type="match status" value="1"/>
</dbReference>
<evidence type="ECO:0000313" key="3">
    <source>
        <dbReference type="EMBL" id="KAK8393263.1"/>
    </source>
</evidence>
<dbReference type="Gene3D" id="3.60.10.10">
    <property type="entry name" value="Endonuclease/exonuclease/phosphatase"/>
    <property type="match status" value="1"/>
</dbReference>
<dbReference type="PANTHER" id="PTHR47510:SF3">
    <property type="entry name" value="ENDO_EXONUCLEASE_PHOSPHATASE DOMAIN-CONTAINING PROTEIN"/>
    <property type="match status" value="1"/>
</dbReference>
<dbReference type="GO" id="GO:0003824">
    <property type="term" value="F:catalytic activity"/>
    <property type="evidence" value="ECO:0007669"/>
    <property type="project" value="InterPro"/>
</dbReference>
<dbReference type="EMBL" id="JARAKH010000021">
    <property type="protein sequence ID" value="KAK8393263.1"/>
    <property type="molecule type" value="Genomic_DNA"/>
</dbReference>